<dbReference type="PIRSF" id="PIRSF017393">
    <property type="entry name" value="MTase_SAV2177"/>
    <property type="match status" value="1"/>
</dbReference>
<dbReference type="SUPFAM" id="SSF53335">
    <property type="entry name" value="S-adenosyl-L-methionine-dependent methyltransferases"/>
    <property type="match status" value="1"/>
</dbReference>
<sequence>MSSPSGPGESSLDRPHSARIWNYWLGGRDYYPADKEAGDAMARIIPGVVDSARADRAFLGRCVRHLVVERGVRQFLDIGAGLPTAGNTHEIAQRLAPESRVVYMDNDPLVLAHAQSLLIGTPQGAARYVEADLRHPDGVLERAAETLDLTRPVALMLLGVLNHITDDAEAGRLVRHLVEAVPRGSYLAIAHPTDEVRGDVVHEAMWRYMKRGGTPTVARDRTRLARFFEGLELLEPGVVPCAHWRPDPSAPSASPEFATVCAVARKPARTRR</sequence>
<name>A0A1H5VJU9_9ACTN</name>
<dbReference type="Proteomes" id="UP000236723">
    <property type="component" value="Unassembled WGS sequence"/>
</dbReference>
<dbReference type="Gene3D" id="3.40.50.150">
    <property type="entry name" value="Vaccinia Virus protein VP39"/>
    <property type="match status" value="1"/>
</dbReference>
<keyword evidence="1" id="KW-0489">Methyltransferase</keyword>
<reference evidence="2" key="1">
    <citation type="submission" date="2016-10" db="EMBL/GenBank/DDBJ databases">
        <authorList>
            <person name="Varghese N."/>
            <person name="Submissions S."/>
        </authorList>
    </citation>
    <scope>NUCLEOTIDE SEQUENCE [LARGE SCALE GENOMIC DNA]</scope>
    <source>
        <strain evidence="2">DSM 43163</strain>
    </source>
</reference>
<accession>A0A1H5VJU9</accession>
<organism evidence="1 2">
    <name type="scientific">Thermomonospora echinospora</name>
    <dbReference type="NCBI Taxonomy" id="1992"/>
    <lineage>
        <taxon>Bacteria</taxon>
        <taxon>Bacillati</taxon>
        <taxon>Actinomycetota</taxon>
        <taxon>Actinomycetes</taxon>
        <taxon>Streptosporangiales</taxon>
        <taxon>Thermomonosporaceae</taxon>
        <taxon>Thermomonospora</taxon>
    </lineage>
</organism>
<dbReference type="InterPro" id="IPR029063">
    <property type="entry name" value="SAM-dependent_MTases_sf"/>
</dbReference>
<dbReference type="GO" id="GO:0032259">
    <property type="term" value="P:methylation"/>
    <property type="evidence" value="ECO:0007669"/>
    <property type="project" value="UniProtKB-KW"/>
</dbReference>
<keyword evidence="1" id="KW-0808">Transferase</keyword>
<dbReference type="GO" id="GO:0008168">
    <property type="term" value="F:methyltransferase activity"/>
    <property type="evidence" value="ECO:0007669"/>
    <property type="project" value="UniProtKB-KW"/>
</dbReference>
<dbReference type="EMBL" id="FNVO01000002">
    <property type="protein sequence ID" value="SEF87625.1"/>
    <property type="molecule type" value="Genomic_DNA"/>
</dbReference>
<dbReference type="InterPro" id="IPR006764">
    <property type="entry name" value="SAM_dep_MeTrfase_SAV2177_type"/>
</dbReference>
<dbReference type="Pfam" id="PF04672">
    <property type="entry name" value="Methyltransf_19"/>
    <property type="match status" value="1"/>
</dbReference>
<gene>
    <name evidence="1" type="ORF">SAMN04489712_102350</name>
</gene>
<dbReference type="AlphaFoldDB" id="A0A1H5VJU9"/>
<keyword evidence="2" id="KW-1185">Reference proteome</keyword>
<proteinExistence type="predicted"/>
<evidence type="ECO:0000313" key="2">
    <source>
        <dbReference type="Proteomes" id="UP000236723"/>
    </source>
</evidence>
<evidence type="ECO:0000313" key="1">
    <source>
        <dbReference type="EMBL" id="SEF87625.1"/>
    </source>
</evidence>
<protein>
    <submittedName>
        <fullName evidence="1">O-Methyltransferase involved in polyketide biosynthesis</fullName>
    </submittedName>
</protein>